<dbReference type="PANTHER" id="PTHR33514">
    <property type="entry name" value="PROTEIN ABCI12, CHLOROPLASTIC"/>
    <property type="match status" value="1"/>
</dbReference>
<feature type="transmembrane region" description="Helical" evidence="5">
    <location>
        <begin position="232"/>
        <end position="258"/>
    </location>
</feature>
<proteinExistence type="predicted"/>
<gene>
    <name evidence="6" type="ORF">G7082_14500</name>
</gene>
<keyword evidence="2 5" id="KW-0812">Transmembrane</keyword>
<dbReference type="EMBL" id="CP049887">
    <property type="protein sequence ID" value="QIL49624.1"/>
    <property type="molecule type" value="Genomic_DNA"/>
</dbReference>
<evidence type="ECO:0000256" key="1">
    <source>
        <dbReference type="ARBA" id="ARBA00004141"/>
    </source>
</evidence>
<sequence length="303" mass="35530">MNSLKKQYFPHFHPVIIFLYFCLILMIIMFSVNPIIRLMALIVGVFTQWRLVEKQQIKSDLKLFAIIFIFSMLGNFLFVHTGRTILFEWVISASKSYRFTWESLFYGISFGVMMCAIFIWFRLFSLCFDSEKILYLFGKRLPKVSLVLSMILRFIPLYQKEVDNIKLAQKGIGLNNEVEGRKKIEKEYQTFLSLFGWALEKSIITSDSMNSRGYGLKNRTQYQAYHIKRRDITLVLVSAILFSGVYLCSKSGGFSFYYYPRINLGIEEGVSLLGYISLGFLLCLPLLVELKEQVKWTYLEWKM</sequence>
<feature type="transmembrane region" description="Helical" evidence="5">
    <location>
        <begin position="64"/>
        <end position="83"/>
    </location>
</feature>
<name>A0A6G8AX41_9ENTE</name>
<dbReference type="RefSeq" id="WP_166035909.1">
    <property type="nucleotide sequence ID" value="NZ_CP049887.1"/>
</dbReference>
<feature type="transmembrane region" description="Helical" evidence="5">
    <location>
        <begin position="270"/>
        <end position="288"/>
    </location>
</feature>
<dbReference type="Proteomes" id="UP000501747">
    <property type="component" value="Chromosome"/>
</dbReference>
<comment type="subcellular location">
    <subcellularLocation>
        <location evidence="1">Membrane</location>
        <topology evidence="1">Multi-pass membrane protein</topology>
    </subcellularLocation>
</comment>
<evidence type="ECO:0000256" key="3">
    <source>
        <dbReference type="ARBA" id="ARBA00022989"/>
    </source>
</evidence>
<dbReference type="AlphaFoldDB" id="A0A6G8AX41"/>
<feature type="transmembrane region" description="Helical" evidence="5">
    <location>
        <begin position="103"/>
        <end position="124"/>
    </location>
</feature>
<evidence type="ECO:0000313" key="7">
    <source>
        <dbReference type="Proteomes" id="UP000501747"/>
    </source>
</evidence>
<evidence type="ECO:0000313" key="6">
    <source>
        <dbReference type="EMBL" id="QIL49624.1"/>
    </source>
</evidence>
<keyword evidence="3 5" id="KW-1133">Transmembrane helix</keyword>
<dbReference type="PANTHER" id="PTHR33514:SF13">
    <property type="entry name" value="PROTEIN ABCI12, CHLOROPLASTIC"/>
    <property type="match status" value="1"/>
</dbReference>
<dbReference type="Pfam" id="PF02361">
    <property type="entry name" value="CbiQ"/>
    <property type="match status" value="1"/>
</dbReference>
<keyword evidence="4 5" id="KW-0472">Membrane</keyword>
<protein>
    <submittedName>
        <fullName evidence="6">Energy-coupling factor transporter transmembrane protein EcfT</fullName>
    </submittedName>
</protein>
<evidence type="ECO:0000256" key="5">
    <source>
        <dbReference type="SAM" id="Phobius"/>
    </source>
</evidence>
<organism evidence="6 7">
    <name type="scientific">Vagococcus hydrophili</name>
    <dbReference type="NCBI Taxonomy" id="2714947"/>
    <lineage>
        <taxon>Bacteria</taxon>
        <taxon>Bacillati</taxon>
        <taxon>Bacillota</taxon>
        <taxon>Bacilli</taxon>
        <taxon>Lactobacillales</taxon>
        <taxon>Enterococcaceae</taxon>
        <taxon>Vagococcus</taxon>
    </lineage>
</organism>
<reference evidence="6 7" key="1">
    <citation type="submission" date="2020-03" db="EMBL/GenBank/DDBJ databases">
        <title>Vagococcus sp. nov., isolated from beetles.</title>
        <authorList>
            <person name="Hyun D.-W."/>
            <person name="Bae J.-W."/>
        </authorList>
    </citation>
    <scope>NUCLEOTIDE SEQUENCE [LARGE SCALE GENOMIC DNA]</scope>
    <source>
        <strain evidence="6 7">HDW17B</strain>
    </source>
</reference>
<evidence type="ECO:0000256" key="4">
    <source>
        <dbReference type="ARBA" id="ARBA00023136"/>
    </source>
</evidence>
<dbReference type="InterPro" id="IPR003339">
    <property type="entry name" value="ABC/ECF_trnsptr_transmembrane"/>
</dbReference>
<dbReference type="KEGG" id="vhy:G7082_14500"/>
<feature type="transmembrane region" description="Helical" evidence="5">
    <location>
        <begin position="35"/>
        <end position="52"/>
    </location>
</feature>
<evidence type="ECO:0000256" key="2">
    <source>
        <dbReference type="ARBA" id="ARBA00022692"/>
    </source>
</evidence>
<dbReference type="CDD" id="cd16914">
    <property type="entry name" value="EcfT"/>
    <property type="match status" value="1"/>
</dbReference>
<accession>A0A6G8AX41</accession>
<feature type="transmembrane region" description="Helical" evidence="5">
    <location>
        <begin position="12"/>
        <end position="29"/>
    </location>
</feature>
<keyword evidence="7" id="KW-1185">Reference proteome</keyword>
<dbReference type="GO" id="GO:0005886">
    <property type="term" value="C:plasma membrane"/>
    <property type="evidence" value="ECO:0007669"/>
    <property type="project" value="TreeGrafter"/>
</dbReference>